<evidence type="ECO:0000256" key="1">
    <source>
        <dbReference type="SAM" id="MobiDB-lite"/>
    </source>
</evidence>
<feature type="region of interest" description="Disordered" evidence="1">
    <location>
        <begin position="525"/>
        <end position="565"/>
    </location>
</feature>
<feature type="region of interest" description="Disordered" evidence="1">
    <location>
        <begin position="358"/>
        <end position="399"/>
    </location>
</feature>
<dbReference type="EMBL" id="JH431944">
    <property type="status" value="NOT_ANNOTATED_CDS"/>
    <property type="molecule type" value="Genomic_DNA"/>
</dbReference>
<organism evidence="2 3">
    <name type="scientific">Strigamia maritima</name>
    <name type="common">European centipede</name>
    <name type="synonym">Geophilus maritimus</name>
    <dbReference type="NCBI Taxonomy" id="126957"/>
    <lineage>
        <taxon>Eukaryota</taxon>
        <taxon>Metazoa</taxon>
        <taxon>Ecdysozoa</taxon>
        <taxon>Arthropoda</taxon>
        <taxon>Myriapoda</taxon>
        <taxon>Chilopoda</taxon>
        <taxon>Pleurostigmophora</taxon>
        <taxon>Geophilomorpha</taxon>
        <taxon>Linotaeniidae</taxon>
        <taxon>Strigamia</taxon>
    </lineage>
</organism>
<evidence type="ECO:0000313" key="2">
    <source>
        <dbReference type="EnsemblMetazoa" id="SMAR013738-PA"/>
    </source>
</evidence>
<accession>T1JIQ7</accession>
<feature type="region of interest" description="Disordered" evidence="1">
    <location>
        <begin position="243"/>
        <end position="262"/>
    </location>
</feature>
<feature type="compositionally biased region" description="Basic and acidic residues" evidence="1">
    <location>
        <begin position="480"/>
        <end position="490"/>
    </location>
</feature>
<dbReference type="Proteomes" id="UP000014500">
    <property type="component" value="Unassembled WGS sequence"/>
</dbReference>
<name>T1JIQ7_STRMM</name>
<dbReference type="EnsemblMetazoa" id="SMAR013738-RA">
    <property type="protein sequence ID" value="SMAR013738-PA"/>
    <property type="gene ID" value="SMAR013738"/>
</dbReference>
<feature type="compositionally biased region" description="Polar residues" evidence="1">
    <location>
        <begin position="491"/>
        <end position="501"/>
    </location>
</feature>
<reference evidence="3" key="1">
    <citation type="submission" date="2011-05" db="EMBL/GenBank/DDBJ databases">
        <authorList>
            <person name="Richards S.R."/>
            <person name="Qu J."/>
            <person name="Jiang H."/>
            <person name="Jhangiani S.N."/>
            <person name="Agravi P."/>
            <person name="Goodspeed R."/>
            <person name="Gross S."/>
            <person name="Mandapat C."/>
            <person name="Jackson L."/>
            <person name="Mathew T."/>
            <person name="Pu L."/>
            <person name="Thornton R."/>
            <person name="Saada N."/>
            <person name="Wilczek-Boney K.B."/>
            <person name="Lee S."/>
            <person name="Kovar C."/>
            <person name="Wu Y."/>
            <person name="Scherer S.E."/>
            <person name="Worley K.C."/>
            <person name="Muzny D.M."/>
            <person name="Gibbs R."/>
        </authorList>
    </citation>
    <scope>NUCLEOTIDE SEQUENCE</scope>
    <source>
        <strain evidence="3">Brora</strain>
    </source>
</reference>
<feature type="compositionally biased region" description="Polar residues" evidence="1">
    <location>
        <begin position="539"/>
        <end position="558"/>
    </location>
</feature>
<sequence length="602" mass="68376">MMIKFQMAAIMVYTSHVKCDNNTFILLMANSLWWTAKQRCKKNRHQEQTSAVESKLFSSHSLWSLVERAANSFERNTVNRIASQEIRLCKELILFWAEELRLQRENNLVRKNIRSLKRTVHTLQDRRHTMRMEGIMKYHKIRNINDLTEQVVNCMEMAESTDRNILTIDNKGEPEHHLTENLSGLNCQDTEKMQQDAAGAISISQFWEQFLYNSLQVPVSRRSPNPNAVTSPEQMDIHAKEVHPDESRERLSPKSPVFCPNPKIKEGSLSETVISPEGSSTLLASHVKSAILEKTDKNQGSTMPKPDIVVQDREISGFIENHHEATNEIMAIIENEVLYHIFPVQVILTDLGLPKQERNSTESISHNEAKRESGKSKVRGKHELDQAGASGAQQSSILAPPDIQSRTSIMSEDRRRDCQDTLDTYMHYMYGNEITPRTSKLDENDEISPRLPSDYTFIVSGEELLPRFDVVDANPQSAQKESDVNKKDSDNSLSSATTGGTSDMEETESKEMLILDLSIDNPNIDGASAPTYRPLSPDNAHSSEFNSDTSRSAVSGTDGTKRVHKRRSLQKLYMKSKTIRSTPQKMKKFFCFTVSNIIQIYL</sequence>
<feature type="compositionally biased region" description="Basic and acidic residues" evidence="1">
    <location>
        <begin position="358"/>
        <end position="385"/>
    </location>
</feature>
<reference evidence="2" key="2">
    <citation type="submission" date="2015-02" db="UniProtKB">
        <authorList>
            <consortium name="EnsemblMetazoa"/>
        </authorList>
    </citation>
    <scope>IDENTIFICATION</scope>
</reference>
<proteinExistence type="predicted"/>
<dbReference type="AlphaFoldDB" id="T1JIQ7"/>
<keyword evidence="3" id="KW-1185">Reference proteome</keyword>
<feature type="region of interest" description="Disordered" evidence="1">
    <location>
        <begin position="475"/>
        <end position="508"/>
    </location>
</feature>
<feature type="compositionally biased region" description="Basic and acidic residues" evidence="1">
    <location>
        <begin position="243"/>
        <end position="252"/>
    </location>
</feature>
<evidence type="ECO:0000313" key="3">
    <source>
        <dbReference type="Proteomes" id="UP000014500"/>
    </source>
</evidence>
<dbReference type="HOGENOM" id="CLU_453694_0_0_1"/>
<protein>
    <submittedName>
        <fullName evidence="2">Uncharacterized protein</fullName>
    </submittedName>
</protein>